<reference evidence="7 8" key="1">
    <citation type="submission" date="2018-09" db="EMBL/GenBank/DDBJ databases">
        <title>Optimization and identification of Corynebacterium falsenii FN1-14 from fish paste.</title>
        <authorList>
            <person name="Daroonpunt R."/>
            <person name="Tanasupawat S."/>
        </authorList>
    </citation>
    <scope>NUCLEOTIDE SEQUENCE [LARGE SCALE GENOMIC DNA]</scope>
    <source>
        <strain evidence="7 8">FN1-14</strain>
    </source>
</reference>
<accession>A0A418Q8C9</accession>
<dbReference type="PANTHER" id="PTHR30363:SF4">
    <property type="entry name" value="GLYCEROL-3-PHOSPHATE REGULON REPRESSOR"/>
    <property type="match status" value="1"/>
</dbReference>
<gene>
    <name evidence="7" type="ORF">D3M95_04520</name>
</gene>
<dbReference type="Pfam" id="PF08220">
    <property type="entry name" value="HTH_DeoR"/>
    <property type="match status" value="1"/>
</dbReference>
<dbReference type="SUPFAM" id="SSF46785">
    <property type="entry name" value="Winged helix' DNA-binding domain"/>
    <property type="match status" value="1"/>
</dbReference>
<dbReference type="RefSeq" id="WP_025402821.1">
    <property type="nucleotide sequence ID" value="NZ_CBCRUA010000006.1"/>
</dbReference>
<keyword evidence="3" id="KW-0805">Transcription regulation</keyword>
<dbReference type="GO" id="GO:0003700">
    <property type="term" value="F:DNA-binding transcription factor activity"/>
    <property type="evidence" value="ECO:0007669"/>
    <property type="project" value="InterPro"/>
</dbReference>
<dbReference type="PANTHER" id="PTHR30363">
    <property type="entry name" value="HTH-TYPE TRANSCRIPTIONAL REGULATOR SRLR-RELATED"/>
    <property type="match status" value="1"/>
</dbReference>
<dbReference type="InterPro" id="IPR036388">
    <property type="entry name" value="WH-like_DNA-bd_sf"/>
</dbReference>
<dbReference type="SUPFAM" id="SSF100950">
    <property type="entry name" value="NagB/RpiA/CoA transferase-like"/>
    <property type="match status" value="1"/>
</dbReference>
<dbReference type="EMBL" id="QXJK01000003">
    <property type="protein sequence ID" value="RIX35760.1"/>
    <property type="molecule type" value="Genomic_DNA"/>
</dbReference>
<keyword evidence="4" id="KW-0804">Transcription</keyword>
<organism evidence="7 8">
    <name type="scientific">Corynebacterium falsenii</name>
    <dbReference type="NCBI Taxonomy" id="108486"/>
    <lineage>
        <taxon>Bacteria</taxon>
        <taxon>Bacillati</taxon>
        <taxon>Actinomycetota</taxon>
        <taxon>Actinomycetes</taxon>
        <taxon>Mycobacteriales</taxon>
        <taxon>Corynebacteriaceae</taxon>
        <taxon>Corynebacterium</taxon>
    </lineage>
</organism>
<evidence type="ECO:0000256" key="1">
    <source>
        <dbReference type="ARBA" id="ARBA00021390"/>
    </source>
</evidence>
<dbReference type="STRING" id="1451189.CFAL_06170"/>
<dbReference type="Pfam" id="PF00455">
    <property type="entry name" value="DeoRC"/>
    <property type="match status" value="1"/>
</dbReference>
<comment type="caution">
    <text evidence="7">The sequence shown here is derived from an EMBL/GenBank/DDBJ whole genome shotgun (WGS) entry which is preliminary data.</text>
</comment>
<dbReference type="PRINTS" id="PR00037">
    <property type="entry name" value="HTHLACR"/>
</dbReference>
<protein>
    <recommendedName>
        <fullName evidence="1">Lactose phosphotransferase system repressor</fullName>
    </recommendedName>
</protein>
<proteinExistence type="predicted"/>
<keyword evidence="8" id="KW-1185">Reference proteome</keyword>
<dbReference type="PROSITE" id="PS51000">
    <property type="entry name" value="HTH_DEOR_2"/>
    <property type="match status" value="1"/>
</dbReference>
<evidence type="ECO:0000256" key="5">
    <source>
        <dbReference type="ARBA" id="ARBA00024937"/>
    </source>
</evidence>
<evidence type="ECO:0000256" key="3">
    <source>
        <dbReference type="ARBA" id="ARBA00023015"/>
    </source>
</evidence>
<dbReference type="Proteomes" id="UP000285278">
    <property type="component" value="Unassembled WGS sequence"/>
</dbReference>
<dbReference type="Gene3D" id="1.10.10.10">
    <property type="entry name" value="Winged helix-like DNA-binding domain superfamily/Winged helix DNA-binding domain"/>
    <property type="match status" value="1"/>
</dbReference>
<dbReference type="InterPro" id="IPR036390">
    <property type="entry name" value="WH_DNA-bd_sf"/>
</dbReference>
<feature type="domain" description="HTH deoR-type" evidence="6">
    <location>
        <begin position="3"/>
        <end position="58"/>
    </location>
</feature>
<evidence type="ECO:0000313" key="8">
    <source>
        <dbReference type="Proteomes" id="UP000285278"/>
    </source>
</evidence>
<dbReference type="InterPro" id="IPR014036">
    <property type="entry name" value="DeoR-like_C"/>
</dbReference>
<dbReference type="SMART" id="SM01134">
    <property type="entry name" value="DeoRC"/>
    <property type="match status" value="1"/>
</dbReference>
<sequence length="284" mass="30055">MNSAERRRQISSLAAVHGRVTVVELAEKFGVTAETIRRDLAILDREGELYRVHGGAVPAHNYRTDFTTLETRSKSSLAAKRAIGKAALKVLPPDGSTVFFDAGTTTGMLARAIAEANSTQDPDLMAPKLNIVTNSLTIATTLADSPRCEVQLIGGHVRPLSQAIVGDIATRYLGVLHADVAFVGTNALTMDHGLSTPDAQEGAIKRAMVTNADHVVALCDSTKFGLDYLVSFATLDDLSHVVTDQAAPEGYVHALEDQGIQVVFADPLDTGKSANSTSTETAAS</sequence>
<dbReference type="InterPro" id="IPR050313">
    <property type="entry name" value="Carb_Metab_HTH_regulators"/>
</dbReference>
<comment type="function">
    <text evidence="5">Repressor of the lactose catabolism operon. Galactose-6-phosphate is the inducer.</text>
</comment>
<evidence type="ECO:0000259" key="6">
    <source>
        <dbReference type="PROSITE" id="PS51000"/>
    </source>
</evidence>
<evidence type="ECO:0000256" key="2">
    <source>
        <dbReference type="ARBA" id="ARBA00022491"/>
    </source>
</evidence>
<dbReference type="OrthoDB" id="7688673at2"/>
<dbReference type="AlphaFoldDB" id="A0A418Q8C9"/>
<name>A0A418Q8C9_9CORY</name>
<evidence type="ECO:0000256" key="4">
    <source>
        <dbReference type="ARBA" id="ARBA00023163"/>
    </source>
</evidence>
<keyword evidence="2" id="KW-0678">Repressor</keyword>
<dbReference type="SMART" id="SM00420">
    <property type="entry name" value="HTH_DEOR"/>
    <property type="match status" value="1"/>
</dbReference>
<evidence type="ECO:0000313" key="7">
    <source>
        <dbReference type="EMBL" id="RIX35760.1"/>
    </source>
</evidence>
<dbReference type="InterPro" id="IPR001034">
    <property type="entry name" value="DeoR_HTH"/>
</dbReference>
<dbReference type="Gene3D" id="3.40.50.1360">
    <property type="match status" value="1"/>
</dbReference>
<dbReference type="InterPro" id="IPR037171">
    <property type="entry name" value="NagB/RpiA_transferase-like"/>
</dbReference>